<dbReference type="Gene3D" id="3.40.50.720">
    <property type="entry name" value="NAD(P)-binding Rossmann-like Domain"/>
    <property type="match status" value="1"/>
</dbReference>
<dbReference type="EMBL" id="JAETWB010000050">
    <property type="protein sequence ID" value="MBL6082158.1"/>
    <property type="molecule type" value="Genomic_DNA"/>
</dbReference>
<proteinExistence type="predicted"/>
<dbReference type="RefSeq" id="WP_202835370.1">
    <property type="nucleotide sequence ID" value="NZ_JAETWB010000050.1"/>
</dbReference>
<dbReference type="Pfam" id="PF03807">
    <property type="entry name" value="F420_oxidored"/>
    <property type="match status" value="1"/>
</dbReference>
<evidence type="ECO:0000256" key="1">
    <source>
        <dbReference type="ARBA" id="ARBA00023002"/>
    </source>
</evidence>
<protein>
    <submittedName>
        <fullName evidence="4">NAD(P)-binding domain-containing protein</fullName>
    </submittedName>
</protein>
<evidence type="ECO:0000313" key="4">
    <source>
        <dbReference type="EMBL" id="MBL6082158.1"/>
    </source>
</evidence>
<dbReference type="Proteomes" id="UP000660885">
    <property type="component" value="Unassembled WGS sequence"/>
</dbReference>
<feature type="compositionally biased region" description="Basic and acidic residues" evidence="2">
    <location>
        <begin position="216"/>
        <end position="225"/>
    </location>
</feature>
<feature type="domain" description="Pyrroline-5-carboxylate reductase catalytic N-terminal" evidence="3">
    <location>
        <begin position="2"/>
        <end position="90"/>
    </location>
</feature>
<dbReference type="SUPFAM" id="SSF51735">
    <property type="entry name" value="NAD(P)-binding Rossmann-fold domains"/>
    <property type="match status" value="1"/>
</dbReference>
<dbReference type="PANTHER" id="PTHR14239:SF10">
    <property type="entry name" value="REDUCTASE"/>
    <property type="match status" value="1"/>
</dbReference>
<dbReference type="InterPro" id="IPR036291">
    <property type="entry name" value="NAD(P)-bd_dom_sf"/>
</dbReference>
<comment type="caution">
    <text evidence="4">The sequence shown here is derived from an EMBL/GenBank/DDBJ whole genome shotgun (WGS) entry which is preliminary data.</text>
</comment>
<dbReference type="InterPro" id="IPR028939">
    <property type="entry name" value="P5C_Rdtase_cat_N"/>
</dbReference>
<dbReference type="InterPro" id="IPR051267">
    <property type="entry name" value="STEAP_metalloreductase"/>
</dbReference>
<organism evidence="4 5">
    <name type="scientific">Belnapia arida</name>
    <dbReference type="NCBI Taxonomy" id="2804533"/>
    <lineage>
        <taxon>Bacteria</taxon>
        <taxon>Pseudomonadati</taxon>
        <taxon>Pseudomonadota</taxon>
        <taxon>Alphaproteobacteria</taxon>
        <taxon>Acetobacterales</taxon>
        <taxon>Roseomonadaceae</taxon>
        <taxon>Belnapia</taxon>
    </lineage>
</organism>
<keyword evidence="5" id="KW-1185">Reference proteome</keyword>
<evidence type="ECO:0000313" key="5">
    <source>
        <dbReference type="Proteomes" id="UP000660885"/>
    </source>
</evidence>
<keyword evidence="1" id="KW-0560">Oxidoreductase</keyword>
<name>A0ABS1UBT6_9PROT</name>
<dbReference type="PANTHER" id="PTHR14239">
    <property type="entry name" value="DUDULIN-RELATED"/>
    <property type="match status" value="1"/>
</dbReference>
<feature type="region of interest" description="Disordered" evidence="2">
    <location>
        <begin position="198"/>
        <end position="225"/>
    </location>
</feature>
<gene>
    <name evidence="4" type="ORF">JMJ56_29715</name>
</gene>
<accession>A0ABS1UBT6</accession>
<evidence type="ECO:0000259" key="3">
    <source>
        <dbReference type="Pfam" id="PF03807"/>
    </source>
</evidence>
<sequence length="225" mass="24221">MKIGIVGSGKISGLIGTLWSQAGHEVLFSSRHPQNLAGLVARAGGGARAGKPDKAIAFGDAVLLSIPFFSLPDFDRNKAATLHKKIVLGTPNPFPNRDGEMAEAVRRSGRGTGPCLREWFPGVRIVRAFNSVLNQTLTSKAHRASARVKIPLASDHEEALQVASKLVTDAGFDPVIVGPLDRSREFDFRGARLRHGHVGSRSTRDAWPSSGMAIPPDRHDLRRLG</sequence>
<reference evidence="4 5" key="1">
    <citation type="submission" date="2021-01" db="EMBL/GenBank/DDBJ databases">
        <title>Belnapia mucosa sp. nov. and Belnapia arida sp. nov., isolated from the Tabernas Desert (Almeria, Spain).</title>
        <authorList>
            <person name="Molina-Menor E."/>
            <person name="Vidal-Verdu A."/>
            <person name="Calonge A."/>
            <person name="Satari L."/>
            <person name="Pereto J."/>
            <person name="Porcar M."/>
        </authorList>
    </citation>
    <scope>NUCLEOTIDE SEQUENCE [LARGE SCALE GENOMIC DNA]</scope>
    <source>
        <strain evidence="4 5">T18</strain>
    </source>
</reference>
<evidence type="ECO:0000256" key="2">
    <source>
        <dbReference type="SAM" id="MobiDB-lite"/>
    </source>
</evidence>